<organism evidence="1 2">
    <name type="scientific">Araneus ventricosus</name>
    <name type="common">Orbweaver spider</name>
    <name type="synonym">Epeira ventricosa</name>
    <dbReference type="NCBI Taxonomy" id="182803"/>
    <lineage>
        <taxon>Eukaryota</taxon>
        <taxon>Metazoa</taxon>
        <taxon>Ecdysozoa</taxon>
        <taxon>Arthropoda</taxon>
        <taxon>Chelicerata</taxon>
        <taxon>Arachnida</taxon>
        <taxon>Araneae</taxon>
        <taxon>Araneomorphae</taxon>
        <taxon>Entelegynae</taxon>
        <taxon>Araneoidea</taxon>
        <taxon>Araneidae</taxon>
        <taxon>Araneus</taxon>
    </lineage>
</organism>
<name>A0A4Y2MUK8_ARAVE</name>
<reference evidence="1 2" key="1">
    <citation type="journal article" date="2019" name="Sci. Rep.">
        <title>Orb-weaving spider Araneus ventricosus genome elucidates the spidroin gene catalogue.</title>
        <authorList>
            <person name="Kono N."/>
            <person name="Nakamura H."/>
            <person name="Ohtoshi R."/>
            <person name="Moran D.A.P."/>
            <person name="Shinohara A."/>
            <person name="Yoshida Y."/>
            <person name="Fujiwara M."/>
            <person name="Mori M."/>
            <person name="Tomita M."/>
            <person name="Arakawa K."/>
        </authorList>
    </citation>
    <scope>NUCLEOTIDE SEQUENCE [LARGE SCALE GENOMIC DNA]</scope>
</reference>
<evidence type="ECO:0000313" key="2">
    <source>
        <dbReference type="Proteomes" id="UP000499080"/>
    </source>
</evidence>
<protein>
    <submittedName>
        <fullName evidence="1">Uncharacterized protein</fullName>
    </submittedName>
</protein>
<proteinExistence type="predicted"/>
<dbReference type="Proteomes" id="UP000499080">
    <property type="component" value="Unassembled WGS sequence"/>
</dbReference>
<accession>A0A4Y2MUK8</accession>
<sequence length="118" mass="13494">MGRCPAGRFHFQLGRQTPCKGASNPQWCSDSSQLSWPVLPQLRVPEPPMRTSPKHNTATTSLCMTCYTRGEQLFAWQTAYLDTTIDVMNEKWGFMRPGNSLHSSMVQSRYSRAHCRRN</sequence>
<comment type="caution">
    <text evidence="1">The sequence shown here is derived from an EMBL/GenBank/DDBJ whole genome shotgun (WGS) entry which is preliminary data.</text>
</comment>
<keyword evidence="2" id="KW-1185">Reference proteome</keyword>
<evidence type="ECO:0000313" key="1">
    <source>
        <dbReference type="EMBL" id="GBN29497.1"/>
    </source>
</evidence>
<dbReference type="AlphaFoldDB" id="A0A4Y2MUK8"/>
<gene>
    <name evidence="1" type="ORF">AVEN_142180_1</name>
</gene>
<dbReference type="EMBL" id="BGPR01007782">
    <property type="protein sequence ID" value="GBN29497.1"/>
    <property type="molecule type" value="Genomic_DNA"/>
</dbReference>